<dbReference type="GO" id="GO:0000049">
    <property type="term" value="F:tRNA binding"/>
    <property type="evidence" value="ECO:0007669"/>
    <property type="project" value="UniProtKB-KW"/>
</dbReference>
<feature type="binding site" evidence="14">
    <location>
        <begin position="18"/>
        <end position="20"/>
    </location>
    <ligand>
        <name>FMN</name>
        <dbReference type="ChEBI" id="CHEBI:58210"/>
    </ligand>
</feature>
<dbReference type="Pfam" id="PF01207">
    <property type="entry name" value="Dus"/>
    <property type="match status" value="1"/>
</dbReference>
<dbReference type="PROSITE" id="PS01136">
    <property type="entry name" value="UPF0034"/>
    <property type="match status" value="1"/>
</dbReference>
<dbReference type="AlphaFoldDB" id="A0A1G2BJH2"/>
<keyword evidence="6 12" id="KW-0819">tRNA processing</keyword>
<dbReference type="InterPro" id="IPR024036">
    <property type="entry name" value="tRNA-dHydroUridine_Synthase_C"/>
</dbReference>
<evidence type="ECO:0000256" key="13">
    <source>
        <dbReference type="PIRSR" id="PIRSR006621-1"/>
    </source>
</evidence>
<keyword evidence="9 12" id="KW-0560">Oxidoreductase</keyword>
<feature type="binding site" evidence="14">
    <location>
        <begin position="211"/>
        <end position="213"/>
    </location>
    <ligand>
        <name>FMN</name>
        <dbReference type="ChEBI" id="CHEBI:58210"/>
    </ligand>
</feature>
<dbReference type="Gene3D" id="1.10.1200.80">
    <property type="entry name" value="Putative flavin oxidoreducatase, domain 2"/>
    <property type="match status" value="1"/>
</dbReference>
<keyword evidence="3" id="KW-0820">tRNA-binding</keyword>
<comment type="similarity">
    <text evidence="12">Belongs to the dus family.</text>
</comment>
<dbReference type="InterPro" id="IPR018517">
    <property type="entry name" value="tRNA_hU_synthase_CS"/>
</dbReference>
<dbReference type="CDD" id="cd02801">
    <property type="entry name" value="DUS_like_FMN"/>
    <property type="match status" value="1"/>
</dbReference>
<accession>A0A1G2BJH2</accession>
<evidence type="ECO:0000256" key="8">
    <source>
        <dbReference type="ARBA" id="ARBA00022884"/>
    </source>
</evidence>
<dbReference type="PANTHER" id="PTHR11082:SF25">
    <property type="entry name" value="DUS-LIKE FMN-BINDING DOMAIN-CONTAINING PROTEIN"/>
    <property type="match status" value="1"/>
</dbReference>
<evidence type="ECO:0000313" key="17">
    <source>
        <dbReference type="Proteomes" id="UP000177817"/>
    </source>
</evidence>
<dbReference type="InterPro" id="IPR035587">
    <property type="entry name" value="DUS-like_FMN-bd"/>
</dbReference>
<evidence type="ECO:0000256" key="7">
    <source>
        <dbReference type="ARBA" id="ARBA00022857"/>
    </source>
</evidence>
<evidence type="ECO:0000256" key="2">
    <source>
        <dbReference type="ARBA" id="ARBA00002790"/>
    </source>
</evidence>
<name>A0A1G2BJH2_9BACT</name>
<reference evidence="16 17" key="1">
    <citation type="journal article" date="2016" name="Nat. Commun.">
        <title>Thousands of microbial genomes shed light on interconnected biogeochemical processes in an aquifer system.</title>
        <authorList>
            <person name="Anantharaman K."/>
            <person name="Brown C.T."/>
            <person name="Hug L.A."/>
            <person name="Sharon I."/>
            <person name="Castelle C.J."/>
            <person name="Probst A.J."/>
            <person name="Thomas B.C."/>
            <person name="Singh A."/>
            <person name="Wilkins M.J."/>
            <person name="Karaoz U."/>
            <person name="Brodie E.L."/>
            <person name="Williams K.H."/>
            <person name="Hubbard S.S."/>
            <person name="Banfield J.F."/>
        </authorList>
    </citation>
    <scope>NUCLEOTIDE SEQUENCE [LARGE SCALE GENOMIC DNA]</scope>
</reference>
<evidence type="ECO:0000256" key="10">
    <source>
        <dbReference type="ARBA" id="ARBA00048205"/>
    </source>
</evidence>
<evidence type="ECO:0000256" key="12">
    <source>
        <dbReference type="PIRNR" id="PIRNR006621"/>
    </source>
</evidence>
<dbReference type="PIRSF" id="PIRSF006621">
    <property type="entry name" value="Dus"/>
    <property type="match status" value="1"/>
</dbReference>
<evidence type="ECO:0000313" key="16">
    <source>
        <dbReference type="EMBL" id="OGY89311.1"/>
    </source>
</evidence>
<organism evidence="16 17">
    <name type="scientific">Candidatus Komeilibacteria bacterium RIFCSPHIGHO2_01_FULL_52_14</name>
    <dbReference type="NCBI Taxonomy" id="1798549"/>
    <lineage>
        <taxon>Bacteria</taxon>
        <taxon>Candidatus Komeiliibacteriota</taxon>
    </lineage>
</organism>
<evidence type="ECO:0000256" key="3">
    <source>
        <dbReference type="ARBA" id="ARBA00022555"/>
    </source>
</evidence>
<keyword evidence="8" id="KW-0694">RNA-binding</keyword>
<dbReference type="SUPFAM" id="SSF51395">
    <property type="entry name" value="FMN-linked oxidoreductases"/>
    <property type="match status" value="1"/>
</dbReference>
<dbReference type="GO" id="GO:0017150">
    <property type="term" value="F:tRNA dihydrouridine synthase activity"/>
    <property type="evidence" value="ECO:0007669"/>
    <property type="project" value="InterPro"/>
</dbReference>
<evidence type="ECO:0000256" key="11">
    <source>
        <dbReference type="ARBA" id="ARBA00048802"/>
    </source>
</evidence>
<gene>
    <name evidence="16" type="ORF">A2677_03760</name>
</gene>
<evidence type="ECO:0000256" key="6">
    <source>
        <dbReference type="ARBA" id="ARBA00022694"/>
    </source>
</evidence>
<evidence type="ECO:0000256" key="14">
    <source>
        <dbReference type="PIRSR" id="PIRSR006621-2"/>
    </source>
</evidence>
<sequence>MDTNFWKSLPRPIIALAPMVGVTDSAFRQIAKRFGADVVYSEMVSADALVHESKKTIDMLRFAPEEQPLVVQLMGKDPSVLAQAARFVEERGVAGIDINFGCPAHKIARNYCGAALMRDPDLCKRLIAAVIEAVSIPVSIKVRASIRSAAHGIADRSAVTVLDMLEHIQDLPLAAIMVHGRSFEDPFEGGIRTDVIRAVKERFMNGPVLANGGVTTIESAREVLNQTGADGLGLARSVIGRPWVIAQVKQYLATESFDAMAWEKIKMILADHVALFDRSRNSVPFREIRRHLTHYVRGHERASELRQKLTMADSPADVSAILATA</sequence>
<keyword evidence="14" id="KW-0547">Nucleotide-binding</keyword>
<feature type="binding site" evidence="14">
    <location>
        <begin position="235"/>
        <end position="236"/>
    </location>
    <ligand>
        <name>FMN</name>
        <dbReference type="ChEBI" id="CHEBI:58210"/>
    </ligand>
</feature>
<dbReference type="GO" id="GO:0050660">
    <property type="term" value="F:flavin adenine dinucleotide binding"/>
    <property type="evidence" value="ECO:0007669"/>
    <property type="project" value="InterPro"/>
</dbReference>
<dbReference type="InterPro" id="IPR013785">
    <property type="entry name" value="Aldolase_TIM"/>
</dbReference>
<dbReference type="InterPro" id="IPR001269">
    <property type="entry name" value="DUS_fam"/>
</dbReference>
<evidence type="ECO:0000256" key="9">
    <source>
        <dbReference type="ARBA" id="ARBA00023002"/>
    </source>
</evidence>
<comment type="catalytic activity">
    <reaction evidence="10">
        <text>a 5,6-dihydrouridine in tRNA + NADP(+) = a uridine in tRNA + NADPH + H(+)</text>
        <dbReference type="Rhea" id="RHEA:23624"/>
        <dbReference type="Rhea" id="RHEA-COMP:13339"/>
        <dbReference type="Rhea" id="RHEA-COMP:13887"/>
        <dbReference type="ChEBI" id="CHEBI:15378"/>
        <dbReference type="ChEBI" id="CHEBI:57783"/>
        <dbReference type="ChEBI" id="CHEBI:58349"/>
        <dbReference type="ChEBI" id="CHEBI:65315"/>
        <dbReference type="ChEBI" id="CHEBI:74443"/>
    </reaction>
</comment>
<feature type="binding site" evidence="14">
    <location>
        <position position="141"/>
    </location>
    <ligand>
        <name>FMN</name>
        <dbReference type="ChEBI" id="CHEBI:58210"/>
    </ligand>
</feature>
<feature type="domain" description="DUS-like FMN-binding" evidence="15">
    <location>
        <begin position="16"/>
        <end position="318"/>
    </location>
</feature>
<comment type="cofactor">
    <cofactor evidence="1 12 14">
        <name>FMN</name>
        <dbReference type="ChEBI" id="CHEBI:58210"/>
    </cofactor>
</comment>
<dbReference type="Gene3D" id="3.20.20.70">
    <property type="entry name" value="Aldolase class I"/>
    <property type="match status" value="1"/>
</dbReference>
<dbReference type="EMBL" id="MHKK01000037">
    <property type="protein sequence ID" value="OGY89311.1"/>
    <property type="molecule type" value="Genomic_DNA"/>
</dbReference>
<keyword evidence="5 12" id="KW-0288">FMN</keyword>
<feature type="binding site" evidence="14">
    <location>
        <position position="179"/>
    </location>
    <ligand>
        <name>FMN</name>
        <dbReference type="ChEBI" id="CHEBI:58210"/>
    </ligand>
</feature>
<dbReference type="PANTHER" id="PTHR11082">
    <property type="entry name" value="TRNA-DIHYDROURIDINE SYNTHASE"/>
    <property type="match status" value="1"/>
</dbReference>
<comment type="function">
    <text evidence="2 12">Catalyzes the synthesis of 5,6-dihydrouridine (D), a modified base found in the D-loop of most tRNAs, via the reduction of the C5-C6 double bond in target uridines.</text>
</comment>
<proteinExistence type="inferred from homology"/>
<feature type="binding site" evidence="14">
    <location>
        <position position="72"/>
    </location>
    <ligand>
        <name>FMN</name>
        <dbReference type="ChEBI" id="CHEBI:58210"/>
    </ligand>
</feature>
<dbReference type="Proteomes" id="UP000177817">
    <property type="component" value="Unassembled WGS sequence"/>
</dbReference>
<feature type="active site" description="Proton donor" evidence="13">
    <location>
        <position position="102"/>
    </location>
</feature>
<comment type="caution">
    <text evidence="16">The sequence shown here is derived from an EMBL/GenBank/DDBJ whole genome shotgun (WGS) entry which is preliminary data.</text>
</comment>
<evidence type="ECO:0000256" key="4">
    <source>
        <dbReference type="ARBA" id="ARBA00022630"/>
    </source>
</evidence>
<keyword evidence="7" id="KW-0521">NADP</keyword>
<protein>
    <recommendedName>
        <fullName evidence="12">tRNA-dihydrouridine synthase</fullName>
        <ecNumber evidence="12">1.3.1.-</ecNumber>
    </recommendedName>
</protein>
<evidence type="ECO:0000256" key="1">
    <source>
        <dbReference type="ARBA" id="ARBA00001917"/>
    </source>
</evidence>
<comment type="catalytic activity">
    <reaction evidence="11">
        <text>a 5,6-dihydrouridine in tRNA + NAD(+) = a uridine in tRNA + NADH + H(+)</text>
        <dbReference type="Rhea" id="RHEA:54452"/>
        <dbReference type="Rhea" id="RHEA-COMP:13339"/>
        <dbReference type="Rhea" id="RHEA-COMP:13887"/>
        <dbReference type="ChEBI" id="CHEBI:15378"/>
        <dbReference type="ChEBI" id="CHEBI:57540"/>
        <dbReference type="ChEBI" id="CHEBI:57945"/>
        <dbReference type="ChEBI" id="CHEBI:65315"/>
        <dbReference type="ChEBI" id="CHEBI:74443"/>
    </reaction>
</comment>
<keyword evidence="4 12" id="KW-0285">Flavoprotein</keyword>
<evidence type="ECO:0000256" key="5">
    <source>
        <dbReference type="ARBA" id="ARBA00022643"/>
    </source>
</evidence>
<evidence type="ECO:0000259" key="15">
    <source>
        <dbReference type="Pfam" id="PF01207"/>
    </source>
</evidence>
<dbReference type="EC" id="1.3.1.-" evidence="12"/>